<dbReference type="OrthoDB" id="2104723at2759"/>
<dbReference type="InterPro" id="IPR004625">
    <property type="entry name" value="PyrdxlKinase"/>
</dbReference>
<keyword evidence="7" id="KW-0808">Transferase</keyword>
<protein>
    <recommendedName>
        <fullName evidence="6">Pyridoxal kinase</fullName>
        <ecNumber evidence="5">2.7.1.35</ecNumber>
    </recommendedName>
    <alternativeName>
        <fullName evidence="11">Pyridoxine kinase</fullName>
    </alternativeName>
</protein>
<evidence type="ECO:0000256" key="10">
    <source>
        <dbReference type="ARBA" id="ARBA00022840"/>
    </source>
</evidence>
<evidence type="ECO:0000256" key="1">
    <source>
        <dbReference type="ARBA" id="ARBA00004750"/>
    </source>
</evidence>
<dbReference type="FunCoup" id="A0A482X2M4">
    <property type="interactions" value="999"/>
</dbReference>
<keyword evidence="9" id="KW-0418">Kinase</keyword>
<dbReference type="GO" id="GO:0005524">
    <property type="term" value="F:ATP binding"/>
    <property type="evidence" value="ECO:0007669"/>
    <property type="project" value="UniProtKB-KW"/>
</dbReference>
<evidence type="ECO:0000313" key="16">
    <source>
        <dbReference type="EMBL" id="RZF39778.1"/>
    </source>
</evidence>
<dbReference type="UniPathway" id="UPA01068">
    <property type="reaction ID" value="UER00298"/>
</dbReference>
<dbReference type="InterPro" id="IPR013749">
    <property type="entry name" value="PM/HMP-P_kinase-1"/>
</dbReference>
<evidence type="ECO:0000256" key="5">
    <source>
        <dbReference type="ARBA" id="ARBA00012104"/>
    </source>
</evidence>
<comment type="catalytic activity">
    <reaction evidence="13">
        <text>pyridoxal + ATP = pyridoxal 5'-phosphate + ADP + H(+)</text>
        <dbReference type="Rhea" id="RHEA:10224"/>
        <dbReference type="ChEBI" id="CHEBI:15378"/>
        <dbReference type="ChEBI" id="CHEBI:17310"/>
        <dbReference type="ChEBI" id="CHEBI:30616"/>
        <dbReference type="ChEBI" id="CHEBI:456216"/>
        <dbReference type="ChEBI" id="CHEBI:597326"/>
        <dbReference type="EC" id="2.7.1.35"/>
    </reaction>
    <physiologicalReaction direction="left-to-right" evidence="13">
        <dbReference type="Rhea" id="RHEA:10225"/>
    </physiologicalReaction>
</comment>
<proteinExistence type="inferred from homology"/>
<evidence type="ECO:0000256" key="4">
    <source>
        <dbReference type="ARBA" id="ARBA00008805"/>
    </source>
</evidence>
<dbReference type="STRING" id="195883.A0A482X2M4"/>
<evidence type="ECO:0000256" key="2">
    <source>
        <dbReference type="ARBA" id="ARBA00004835"/>
    </source>
</evidence>
<evidence type="ECO:0000256" key="6">
    <source>
        <dbReference type="ARBA" id="ARBA00018134"/>
    </source>
</evidence>
<comment type="pathway">
    <text evidence="2">Cofactor metabolism; pyridoxal 5'-phosphate salvage; pyridoxine 5'-phosphate from pyridoxine: step 1/1.</text>
</comment>
<comment type="catalytic activity">
    <reaction evidence="12">
        <text>pyridoxamine + ATP = pyridoxamine 5'-phosphate + ADP + H(+)</text>
        <dbReference type="Rhea" id="RHEA:25104"/>
        <dbReference type="ChEBI" id="CHEBI:15378"/>
        <dbReference type="ChEBI" id="CHEBI:30616"/>
        <dbReference type="ChEBI" id="CHEBI:57761"/>
        <dbReference type="ChEBI" id="CHEBI:58451"/>
        <dbReference type="ChEBI" id="CHEBI:456216"/>
        <dbReference type="EC" id="2.7.1.35"/>
    </reaction>
    <physiologicalReaction direction="left-to-right" evidence="12">
        <dbReference type="Rhea" id="RHEA:25105"/>
    </physiologicalReaction>
</comment>
<name>A0A482X2M4_LAOST</name>
<evidence type="ECO:0000313" key="17">
    <source>
        <dbReference type="Proteomes" id="UP000291343"/>
    </source>
</evidence>
<keyword evidence="8" id="KW-0547">Nucleotide-binding</keyword>
<dbReference type="Proteomes" id="UP000291343">
    <property type="component" value="Unassembled WGS sequence"/>
</dbReference>
<dbReference type="AlphaFoldDB" id="A0A482X2M4"/>
<dbReference type="GO" id="GO:0008478">
    <property type="term" value="F:pyridoxal kinase activity"/>
    <property type="evidence" value="ECO:0007669"/>
    <property type="project" value="UniProtKB-EC"/>
</dbReference>
<comment type="similarity">
    <text evidence="4">Belongs to the pyridoxine kinase family.</text>
</comment>
<dbReference type="SMR" id="A0A482X2M4"/>
<comment type="pathway">
    <text evidence="1">Cofactor metabolism; pyridoxal 5'-phosphate salvage; pyridoxamine 5'-phosphate from pyridoxamine: step 1/1.</text>
</comment>
<evidence type="ECO:0000256" key="9">
    <source>
        <dbReference type="ARBA" id="ARBA00022777"/>
    </source>
</evidence>
<keyword evidence="10" id="KW-0067">ATP-binding</keyword>
<dbReference type="GO" id="GO:0009443">
    <property type="term" value="P:pyridoxal 5'-phosphate salvage"/>
    <property type="evidence" value="ECO:0007669"/>
    <property type="project" value="InterPro"/>
</dbReference>
<organism evidence="16 17">
    <name type="scientific">Laodelphax striatellus</name>
    <name type="common">Small brown planthopper</name>
    <name type="synonym">Delphax striatella</name>
    <dbReference type="NCBI Taxonomy" id="195883"/>
    <lineage>
        <taxon>Eukaryota</taxon>
        <taxon>Metazoa</taxon>
        <taxon>Ecdysozoa</taxon>
        <taxon>Arthropoda</taxon>
        <taxon>Hexapoda</taxon>
        <taxon>Insecta</taxon>
        <taxon>Pterygota</taxon>
        <taxon>Neoptera</taxon>
        <taxon>Paraneoptera</taxon>
        <taxon>Hemiptera</taxon>
        <taxon>Auchenorrhyncha</taxon>
        <taxon>Fulgoroidea</taxon>
        <taxon>Delphacidae</taxon>
        <taxon>Criomorphinae</taxon>
        <taxon>Laodelphax</taxon>
    </lineage>
</organism>
<dbReference type="EMBL" id="QKKF02019605">
    <property type="protein sequence ID" value="RZF39778.1"/>
    <property type="molecule type" value="Genomic_DNA"/>
</dbReference>
<dbReference type="CDD" id="cd01173">
    <property type="entry name" value="pyridoxal_pyridoxamine_kinase"/>
    <property type="match status" value="1"/>
</dbReference>
<gene>
    <name evidence="16" type="ORF">LSTR_LSTR003439</name>
</gene>
<comment type="pathway">
    <text evidence="3">Cofactor metabolism; pyridoxal 5'-phosphate salvage; pyridoxal 5'-phosphate from pyridoxal: step 1/1.</text>
</comment>
<sequence length="300" mass="32794">MSEGRILSIQSHVVSGYVGNKCVTFPLQTLGFDVDAINSVQLSNHTGYKVVKGQILNEKDLEDLVSGLIENSLHNYSHLLTGYVGSPTFLREISKTLGELRKKNPNIVYVCDPVMGDNGKMYVPESLLEIYKTSIIPLADIVTPNHYELELLTGKPVKSLPDAWIAIDALHDKGCKTVVISSTDLGTKGNLLAIASSKTNGKREKLLMHIPLLDANFTGSGDLFTALFLAWMTKTGNNLRLSLEKTIGTEQAVLKRTLARAKSVAGPGNKPSCEQLELRIVESKSDIENPDVQCKCEVIE</sequence>
<dbReference type="Gene3D" id="3.40.1190.20">
    <property type="match status" value="1"/>
</dbReference>
<dbReference type="InParanoid" id="A0A482X2M4"/>
<keyword evidence="17" id="KW-1185">Reference proteome</keyword>
<dbReference type="PANTHER" id="PTHR10534:SF2">
    <property type="entry name" value="PYRIDOXAL KINASE"/>
    <property type="match status" value="1"/>
</dbReference>
<dbReference type="InterPro" id="IPR029056">
    <property type="entry name" value="Ribokinase-like"/>
</dbReference>
<evidence type="ECO:0000256" key="8">
    <source>
        <dbReference type="ARBA" id="ARBA00022741"/>
    </source>
</evidence>
<evidence type="ECO:0000256" key="7">
    <source>
        <dbReference type="ARBA" id="ARBA00022679"/>
    </source>
</evidence>
<dbReference type="SUPFAM" id="SSF53613">
    <property type="entry name" value="Ribokinase-like"/>
    <property type="match status" value="1"/>
</dbReference>
<feature type="domain" description="Pyridoxamine kinase/Phosphomethylpyrimidine kinase" evidence="15">
    <location>
        <begin position="92"/>
        <end position="234"/>
    </location>
</feature>
<dbReference type="NCBIfam" id="TIGR00687">
    <property type="entry name" value="pyridox_kin"/>
    <property type="match status" value="1"/>
</dbReference>
<comment type="catalytic activity">
    <reaction evidence="14">
        <text>pyridoxine + ATP = pyridoxine 5'-phosphate + ADP + H(+)</text>
        <dbReference type="Rhea" id="RHEA:25108"/>
        <dbReference type="ChEBI" id="CHEBI:15378"/>
        <dbReference type="ChEBI" id="CHEBI:16709"/>
        <dbReference type="ChEBI" id="CHEBI:30616"/>
        <dbReference type="ChEBI" id="CHEBI:58589"/>
        <dbReference type="ChEBI" id="CHEBI:456216"/>
        <dbReference type="EC" id="2.7.1.35"/>
    </reaction>
    <physiologicalReaction direction="left-to-right" evidence="14">
        <dbReference type="Rhea" id="RHEA:25109"/>
    </physiologicalReaction>
</comment>
<evidence type="ECO:0000259" key="15">
    <source>
        <dbReference type="Pfam" id="PF08543"/>
    </source>
</evidence>
<evidence type="ECO:0000256" key="12">
    <source>
        <dbReference type="ARBA" id="ARBA00047310"/>
    </source>
</evidence>
<evidence type="ECO:0000256" key="13">
    <source>
        <dbReference type="ARBA" id="ARBA00047377"/>
    </source>
</evidence>
<comment type="caution">
    <text evidence="16">The sequence shown here is derived from an EMBL/GenBank/DDBJ whole genome shotgun (WGS) entry which is preliminary data.</text>
</comment>
<evidence type="ECO:0000256" key="14">
    <source>
        <dbReference type="ARBA" id="ARBA00048524"/>
    </source>
</evidence>
<dbReference type="GO" id="GO:0005829">
    <property type="term" value="C:cytosol"/>
    <property type="evidence" value="ECO:0007669"/>
    <property type="project" value="TreeGrafter"/>
</dbReference>
<dbReference type="EC" id="2.7.1.35" evidence="5"/>
<evidence type="ECO:0000256" key="3">
    <source>
        <dbReference type="ARBA" id="ARBA00005210"/>
    </source>
</evidence>
<evidence type="ECO:0000256" key="11">
    <source>
        <dbReference type="ARBA" id="ARBA00032808"/>
    </source>
</evidence>
<dbReference type="Pfam" id="PF08543">
    <property type="entry name" value="Phos_pyr_kin"/>
    <property type="match status" value="1"/>
</dbReference>
<reference evidence="16 17" key="1">
    <citation type="journal article" date="2017" name="Gigascience">
        <title>Genome sequence of the small brown planthopper, Laodelphax striatellus.</title>
        <authorList>
            <person name="Zhu J."/>
            <person name="Jiang F."/>
            <person name="Wang X."/>
            <person name="Yang P."/>
            <person name="Bao Y."/>
            <person name="Zhao W."/>
            <person name="Wang W."/>
            <person name="Lu H."/>
            <person name="Wang Q."/>
            <person name="Cui N."/>
            <person name="Li J."/>
            <person name="Chen X."/>
            <person name="Luo L."/>
            <person name="Yu J."/>
            <person name="Kang L."/>
            <person name="Cui F."/>
        </authorList>
    </citation>
    <scope>NUCLEOTIDE SEQUENCE [LARGE SCALE GENOMIC DNA]</scope>
    <source>
        <strain evidence="16">Lst14</strain>
    </source>
</reference>
<accession>A0A482X2M4</accession>
<dbReference type="PANTHER" id="PTHR10534">
    <property type="entry name" value="PYRIDOXAL KINASE"/>
    <property type="match status" value="1"/>
</dbReference>